<dbReference type="InterPro" id="IPR004254">
    <property type="entry name" value="AdipoR/HlyIII-related"/>
</dbReference>
<accession>A0A0D2VVA5</accession>
<dbReference type="STRING" id="595528.A0A0D2VVA5"/>
<feature type="binding site" evidence="5">
    <location>
        <position position="257"/>
    </location>
    <ligand>
        <name>Zn(2+)</name>
        <dbReference type="ChEBI" id="CHEBI:29105"/>
    </ligand>
</feature>
<evidence type="ECO:0000256" key="5">
    <source>
        <dbReference type="PIRSR" id="PIRSR604254-1"/>
    </source>
</evidence>
<dbReference type="EMBL" id="KE346369">
    <property type="protein sequence ID" value="KJE95397.1"/>
    <property type="molecule type" value="Genomic_DNA"/>
</dbReference>
<feature type="binding site" evidence="5">
    <location>
        <position position="107"/>
    </location>
    <ligand>
        <name>Zn(2+)</name>
        <dbReference type="ChEBI" id="CHEBI:29105"/>
    </ligand>
</feature>
<dbReference type="OMA" id="EVPSWYA"/>
<reference evidence="8" key="1">
    <citation type="submission" date="2011-02" db="EMBL/GenBank/DDBJ databases">
        <title>The Genome Sequence of Capsaspora owczarzaki ATCC 30864.</title>
        <authorList>
            <person name="Russ C."/>
            <person name="Cuomo C."/>
            <person name="Burger G."/>
            <person name="Gray M.W."/>
            <person name="Holland P.W.H."/>
            <person name="King N."/>
            <person name="Lang F.B.F."/>
            <person name="Roger A.J."/>
            <person name="Ruiz-Trillo I."/>
            <person name="Young S.K."/>
            <person name="Zeng Q."/>
            <person name="Gargeya S."/>
            <person name="Alvarado L."/>
            <person name="Berlin A."/>
            <person name="Chapman S.B."/>
            <person name="Chen Z."/>
            <person name="Freedman E."/>
            <person name="Gellesch M."/>
            <person name="Goldberg J."/>
            <person name="Griggs A."/>
            <person name="Gujja S."/>
            <person name="Heilman E."/>
            <person name="Heiman D."/>
            <person name="Howarth C."/>
            <person name="Mehta T."/>
            <person name="Neiman D."/>
            <person name="Pearson M."/>
            <person name="Roberts A."/>
            <person name="Saif S."/>
            <person name="Shea T."/>
            <person name="Shenoy N."/>
            <person name="Sisk P."/>
            <person name="Stolte C."/>
            <person name="Sykes S."/>
            <person name="White J."/>
            <person name="Yandava C."/>
            <person name="Haas B."/>
            <person name="Nusbaum C."/>
            <person name="Birren B."/>
        </authorList>
    </citation>
    <scope>NUCLEOTIDE SEQUENCE</scope>
    <source>
        <strain evidence="8">ATCC 30864</strain>
    </source>
</reference>
<keyword evidence="2 6" id="KW-0812">Transmembrane</keyword>
<feature type="transmembrane region" description="Helical" evidence="6">
    <location>
        <begin position="121"/>
        <end position="142"/>
    </location>
</feature>
<feature type="transmembrane region" description="Helical" evidence="6">
    <location>
        <begin position="51"/>
        <end position="69"/>
    </location>
</feature>
<name>A0A0D2VVA5_CAPO3</name>
<dbReference type="GO" id="GO:0038023">
    <property type="term" value="F:signaling receptor activity"/>
    <property type="evidence" value="ECO:0007669"/>
    <property type="project" value="TreeGrafter"/>
</dbReference>
<dbReference type="OrthoDB" id="529367at2759"/>
<keyword evidence="3 6" id="KW-1133">Transmembrane helix</keyword>
<evidence type="ECO:0000256" key="2">
    <source>
        <dbReference type="ARBA" id="ARBA00022692"/>
    </source>
</evidence>
<feature type="transmembrane region" description="Helical" evidence="6">
    <location>
        <begin position="154"/>
        <end position="172"/>
    </location>
</feature>
<evidence type="ECO:0000256" key="6">
    <source>
        <dbReference type="SAM" id="Phobius"/>
    </source>
</evidence>
<evidence type="ECO:0000256" key="4">
    <source>
        <dbReference type="ARBA" id="ARBA00023136"/>
    </source>
</evidence>
<evidence type="ECO:0000256" key="3">
    <source>
        <dbReference type="ARBA" id="ARBA00022989"/>
    </source>
</evidence>
<dbReference type="PANTHER" id="PTHR20855">
    <property type="entry name" value="ADIPOR/PROGESTIN RECEPTOR-RELATED"/>
    <property type="match status" value="1"/>
</dbReference>
<keyword evidence="8" id="KW-1185">Reference proteome</keyword>
<proteinExistence type="predicted"/>
<keyword evidence="4 6" id="KW-0472">Membrane</keyword>
<sequence length="288" mass="32903">MASLHPNSVLLHKYSEIPPFLQGNPHIKDGYRVFLSYPMCLRSLCVLSNEFVNVWSHLVGFLLFVGLFLQDQASVIETSGGDATDRMVISTGLACFQICMIFSASFHLFHCHSEDACRRWLRLDLLGISVAVCGCYFTGIYYGFYCLDYFRNMYFALCSVLTLATVSFQLHPNFDTPHWFERRLALYAAIVMFGIVPTMHWAIIYGGEAGEVQLFLPKVVIMYLLFLIGVIFYITRFPERSFPGMVDIFGSSHQWWHVFVLAALLYWHNAGLEVFAYRKTMPCVQPGG</sequence>
<organism evidence="7 8">
    <name type="scientific">Capsaspora owczarzaki (strain ATCC 30864)</name>
    <dbReference type="NCBI Taxonomy" id="595528"/>
    <lineage>
        <taxon>Eukaryota</taxon>
        <taxon>Filasterea</taxon>
        <taxon>Capsaspora</taxon>
    </lineage>
</organism>
<dbReference type="PhylomeDB" id="A0A0D2VVA5"/>
<dbReference type="InParanoid" id="A0A0D2VVA5"/>
<dbReference type="GO" id="GO:0016020">
    <property type="term" value="C:membrane"/>
    <property type="evidence" value="ECO:0007669"/>
    <property type="project" value="UniProtKB-SubCell"/>
</dbReference>
<dbReference type="RefSeq" id="XP_004345441.1">
    <property type="nucleotide sequence ID" value="XM_004345391.2"/>
</dbReference>
<gene>
    <name evidence="7" type="ORF">CAOG_005851</name>
</gene>
<dbReference type="GO" id="GO:0046872">
    <property type="term" value="F:metal ion binding"/>
    <property type="evidence" value="ECO:0007669"/>
    <property type="project" value="UniProtKB-KW"/>
</dbReference>
<feature type="binding site" evidence="5">
    <location>
        <position position="253"/>
    </location>
    <ligand>
        <name>Zn(2+)</name>
        <dbReference type="ChEBI" id="CHEBI:29105"/>
    </ligand>
</feature>
<protein>
    <submittedName>
        <fullName evidence="7">Progestin and adipoQ receptor family member IIIa</fullName>
    </submittedName>
</protein>
<dbReference type="Proteomes" id="UP000008743">
    <property type="component" value="Unassembled WGS sequence"/>
</dbReference>
<dbReference type="eggNOG" id="KOG0748">
    <property type="taxonomic scope" value="Eukaryota"/>
</dbReference>
<evidence type="ECO:0000313" key="8">
    <source>
        <dbReference type="Proteomes" id="UP000008743"/>
    </source>
</evidence>
<evidence type="ECO:0000256" key="1">
    <source>
        <dbReference type="ARBA" id="ARBA00004141"/>
    </source>
</evidence>
<feature type="transmembrane region" description="Helical" evidence="6">
    <location>
        <begin position="255"/>
        <end position="277"/>
    </location>
</feature>
<dbReference type="PANTHER" id="PTHR20855:SF15">
    <property type="entry name" value="PROGESTIN AND ADIPOQ RECEPTOR FAMILY MEMBER 3"/>
    <property type="match status" value="1"/>
</dbReference>
<dbReference type="Pfam" id="PF03006">
    <property type="entry name" value="HlyIII"/>
    <property type="match status" value="1"/>
</dbReference>
<feature type="transmembrane region" description="Helical" evidence="6">
    <location>
        <begin position="215"/>
        <end position="234"/>
    </location>
</feature>
<feature type="transmembrane region" description="Helical" evidence="6">
    <location>
        <begin position="89"/>
        <end position="109"/>
    </location>
</feature>
<keyword evidence="5" id="KW-0862">Zinc</keyword>
<comment type="subcellular location">
    <subcellularLocation>
        <location evidence="1">Membrane</location>
        <topology evidence="1">Multi-pass membrane protein</topology>
    </subcellularLocation>
</comment>
<evidence type="ECO:0000313" key="7">
    <source>
        <dbReference type="EMBL" id="KJE95397.1"/>
    </source>
</evidence>
<feature type="transmembrane region" description="Helical" evidence="6">
    <location>
        <begin position="184"/>
        <end position="203"/>
    </location>
</feature>
<keyword evidence="7" id="KW-0675">Receptor</keyword>
<dbReference type="AlphaFoldDB" id="A0A0D2VVA5"/>
<keyword evidence="5" id="KW-0479">Metal-binding</keyword>